<dbReference type="Proteomes" id="UP001190700">
    <property type="component" value="Unassembled WGS sequence"/>
</dbReference>
<keyword evidence="3" id="KW-1185">Reference proteome</keyword>
<organism evidence="2 3">
    <name type="scientific">Cymbomonas tetramitiformis</name>
    <dbReference type="NCBI Taxonomy" id="36881"/>
    <lineage>
        <taxon>Eukaryota</taxon>
        <taxon>Viridiplantae</taxon>
        <taxon>Chlorophyta</taxon>
        <taxon>Pyramimonadophyceae</taxon>
        <taxon>Pyramimonadales</taxon>
        <taxon>Pyramimonadaceae</taxon>
        <taxon>Cymbomonas</taxon>
    </lineage>
</organism>
<comment type="caution">
    <text evidence="2">The sequence shown here is derived from an EMBL/GenBank/DDBJ whole genome shotgun (WGS) entry which is preliminary data.</text>
</comment>
<dbReference type="EMBL" id="LGRX02018322">
    <property type="protein sequence ID" value="KAK3259984.1"/>
    <property type="molecule type" value="Genomic_DNA"/>
</dbReference>
<name>A0AAE0KTL0_9CHLO</name>
<evidence type="ECO:0000313" key="2">
    <source>
        <dbReference type="EMBL" id="KAK3259984.1"/>
    </source>
</evidence>
<feature type="compositionally biased region" description="Low complexity" evidence="1">
    <location>
        <begin position="38"/>
        <end position="49"/>
    </location>
</feature>
<evidence type="ECO:0000256" key="1">
    <source>
        <dbReference type="SAM" id="MobiDB-lite"/>
    </source>
</evidence>
<accession>A0AAE0KTL0</accession>
<dbReference type="AlphaFoldDB" id="A0AAE0KTL0"/>
<gene>
    <name evidence="2" type="ORF">CYMTET_31043</name>
</gene>
<reference evidence="2 3" key="1">
    <citation type="journal article" date="2015" name="Genome Biol. Evol.">
        <title>Comparative Genomics of a Bacterivorous Green Alga Reveals Evolutionary Causalities and Consequences of Phago-Mixotrophic Mode of Nutrition.</title>
        <authorList>
            <person name="Burns J.A."/>
            <person name="Paasch A."/>
            <person name="Narechania A."/>
            <person name="Kim E."/>
        </authorList>
    </citation>
    <scope>NUCLEOTIDE SEQUENCE [LARGE SCALE GENOMIC DNA]</scope>
    <source>
        <strain evidence="2 3">PLY_AMNH</strain>
    </source>
</reference>
<feature type="region of interest" description="Disordered" evidence="1">
    <location>
        <begin position="38"/>
        <end position="68"/>
    </location>
</feature>
<proteinExistence type="predicted"/>
<sequence>MARNEIQTEFAPMLDPASWGYAGTQLSELLTADTDSVSLTLPTSASPPSGHTKPLLMPADPSPFTAGPLAPLDLPALPAAVPPRQFPPPSPVKVVPLLDPAVTPPQARTPPSGAASILGPATCLGTALVLAHLRVARALPVAQLELQVARAAELFARHRGADAEPGFLTQYHRLTSLLLDNLQRSGWSSRAAVWRAMQAQRVDGAWAASEATACVLLPGYPYSPSDLPQGSAHLEGSAGLSRLAVLCASAPESFAGSPETEGARAPWKG</sequence>
<protein>
    <submittedName>
        <fullName evidence="2">Uncharacterized protein</fullName>
    </submittedName>
</protein>
<evidence type="ECO:0000313" key="3">
    <source>
        <dbReference type="Proteomes" id="UP001190700"/>
    </source>
</evidence>